<keyword evidence="3" id="KW-1185">Reference proteome</keyword>
<evidence type="ECO:0000313" key="3">
    <source>
        <dbReference type="Proteomes" id="UP000036176"/>
    </source>
</evidence>
<feature type="compositionally biased region" description="Polar residues" evidence="1">
    <location>
        <begin position="31"/>
        <end position="44"/>
    </location>
</feature>
<proteinExistence type="predicted"/>
<feature type="compositionally biased region" description="Basic and acidic residues" evidence="1">
    <location>
        <begin position="93"/>
        <end position="108"/>
    </location>
</feature>
<name>A0A0J6WL80_MYCCU</name>
<dbReference type="Proteomes" id="UP000036176">
    <property type="component" value="Unassembled WGS sequence"/>
</dbReference>
<accession>A0A0J6WL80</accession>
<evidence type="ECO:0000313" key="2">
    <source>
        <dbReference type="EMBL" id="KMO84085.1"/>
    </source>
</evidence>
<dbReference type="AlphaFoldDB" id="A0A0J6WL80"/>
<organism evidence="2 3">
    <name type="scientific">Mycolicibacterium chubuense</name>
    <name type="common">Mycobacterium chubuense</name>
    <dbReference type="NCBI Taxonomy" id="1800"/>
    <lineage>
        <taxon>Bacteria</taxon>
        <taxon>Bacillati</taxon>
        <taxon>Actinomycetota</taxon>
        <taxon>Actinomycetes</taxon>
        <taxon>Mycobacteriales</taxon>
        <taxon>Mycobacteriaceae</taxon>
        <taxon>Mycolicibacterium</taxon>
    </lineage>
</organism>
<feature type="compositionally biased region" description="Basic and acidic residues" evidence="1">
    <location>
        <begin position="115"/>
        <end position="136"/>
    </location>
</feature>
<dbReference type="RefSeq" id="WP_048417001.1">
    <property type="nucleotide sequence ID" value="NZ_JYNX01000019.1"/>
</dbReference>
<dbReference type="OrthoDB" id="4633813at2"/>
<reference evidence="2 3" key="1">
    <citation type="journal article" date="2015" name="Genome Biol. Evol.">
        <title>Characterization of Three Mycobacterium spp. with Potential Use in Bioremediation by Genome Sequencing and Comparative Genomics.</title>
        <authorList>
            <person name="Das S."/>
            <person name="Pettersson B.M."/>
            <person name="Behra P.R."/>
            <person name="Ramesh M."/>
            <person name="Dasgupta S."/>
            <person name="Bhattacharya A."/>
            <person name="Kirsebom L.A."/>
        </authorList>
    </citation>
    <scope>NUCLEOTIDE SEQUENCE [LARGE SCALE GENOMIC DNA]</scope>
    <source>
        <strain evidence="2 3">DSM 44219</strain>
    </source>
</reference>
<comment type="caution">
    <text evidence="2">The sequence shown here is derived from an EMBL/GenBank/DDBJ whole genome shotgun (WGS) entry which is preliminary data.</text>
</comment>
<dbReference type="SUPFAM" id="SSF69047">
    <property type="entry name" value="Hypothetical protein YjbJ"/>
    <property type="match status" value="1"/>
</dbReference>
<feature type="region of interest" description="Disordered" evidence="1">
    <location>
        <begin position="31"/>
        <end position="168"/>
    </location>
</feature>
<evidence type="ECO:0000256" key="1">
    <source>
        <dbReference type="SAM" id="MobiDB-lite"/>
    </source>
</evidence>
<dbReference type="PATRIC" id="fig|1800.3.peg.891"/>
<dbReference type="EMBL" id="JYNX01000019">
    <property type="protein sequence ID" value="KMO84085.1"/>
    <property type="molecule type" value="Genomic_DNA"/>
</dbReference>
<dbReference type="InterPro" id="IPR036629">
    <property type="entry name" value="YjbJ_sf"/>
</dbReference>
<sequence length="185" mass="19819">MTEHEKADQARKGLIDSVKGKAKEFVGAVTNNDSLTAEGQLEQTQARERKHANTVEAVADAEAEQARTEAADALRQGAQERRAVNAEAAAAEKAVHDQKTAQKREAERAAATQAAEEKVHADLDAQHAARQAKADEQAQISAAAREVADAADEQATAEHITSNAHEEADRIRARAAHLTHEADLP</sequence>
<gene>
    <name evidence="2" type="ORF">MCHUDSM44219_00890</name>
</gene>
<protein>
    <submittedName>
        <fullName evidence="2">CsbD-like protein</fullName>
    </submittedName>
</protein>
<feature type="compositionally biased region" description="Basic and acidic residues" evidence="1">
    <location>
        <begin position="64"/>
        <end position="84"/>
    </location>
</feature>